<dbReference type="GO" id="GO:0004553">
    <property type="term" value="F:hydrolase activity, hydrolyzing O-glycosyl compounds"/>
    <property type="evidence" value="ECO:0007669"/>
    <property type="project" value="InterPro"/>
</dbReference>
<keyword evidence="3" id="KW-0326">Glycosidase</keyword>
<comment type="caution">
    <text evidence="5">The sequence shown here is derived from an EMBL/GenBank/DDBJ whole genome shotgun (WGS) entry which is preliminary data.</text>
</comment>
<dbReference type="PANTHER" id="PTHR23421">
    <property type="entry name" value="BETA-GALACTOSIDASE RELATED"/>
    <property type="match status" value="1"/>
</dbReference>
<dbReference type="SUPFAM" id="SSF51445">
    <property type="entry name" value="(Trans)glycosidases"/>
    <property type="match status" value="1"/>
</dbReference>
<dbReference type="PROSITE" id="PS01182">
    <property type="entry name" value="GLYCOSYL_HYDROL_F35"/>
    <property type="match status" value="1"/>
</dbReference>
<proteinExistence type="inferred from homology"/>
<dbReference type="Proteomes" id="UP000822476">
    <property type="component" value="Unassembled WGS sequence"/>
</dbReference>
<dbReference type="GO" id="GO:0005975">
    <property type="term" value="P:carbohydrate metabolic process"/>
    <property type="evidence" value="ECO:0007669"/>
    <property type="project" value="InterPro"/>
</dbReference>
<protein>
    <recommendedName>
        <fullName evidence="4">Glycoside hydrolase 35 catalytic domain-containing protein</fullName>
    </recommendedName>
</protein>
<dbReference type="AlphaFoldDB" id="A0A8S9YJI6"/>
<dbReference type="OrthoDB" id="1657402at2759"/>
<dbReference type="Pfam" id="PF01301">
    <property type="entry name" value="Glyco_hydro_35"/>
    <property type="match status" value="1"/>
</dbReference>
<dbReference type="InterPro" id="IPR031330">
    <property type="entry name" value="Gly_Hdrlase_35_cat"/>
</dbReference>
<accession>A0A8S9YJI6</accession>
<dbReference type="InterPro" id="IPR019801">
    <property type="entry name" value="Glyco_hydro_35_CS"/>
</dbReference>
<evidence type="ECO:0000256" key="3">
    <source>
        <dbReference type="ARBA" id="ARBA00023295"/>
    </source>
</evidence>
<keyword evidence="6" id="KW-1185">Reference proteome</keyword>
<dbReference type="Gene3D" id="2.60.120.260">
    <property type="entry name" value="Galactose-binding domain-like"/>
    <property type="match status" value="1"/>
</dbReference>
<gene>
    <name evidence="5" type="ORF">EG68_09202</name>
</gene>
<evidence type="ECO:0000256" key="1">
    <source>
        <dbReference type="ARBA" id="ARBA00009809"/>
    </source>
</evidence>
<reference evidence="5" key="1">
    <citation type="submission" date="2019-07" db="EMBL/GenBank/DDBJ databases">
        <title>Annotation for the trematode Paragonimus miyazaki's.</title>
        <authorList>
            <person name="Choi Y.-J."/>
        </authorList>
    </citation>
    <scope>NUCLEOTIDE SEQUENCE</scope>
    <source>
        <strain evidence="5">Japan</strain>
    </source>
</reference>
<evidence type="ECO:0000259" key="4">
    <source>
        <dbReference type="Pfam" id="PF01301"/>
    </source>
</evidence>
<dbReference type="InterPro" id="IPR017853">
    <property type="entry name" value="GH"/>
</dbReference>
<dbReference type="InterPro" id="IPR001944">
    <property type="entry name" value="Glycoside_Hdrlase_35"/>
</dbReference>
<dbReference type="Gene3D" id="3.20.20.80">
    <property type="entry name" value="Glycosidases"/>
    <property type="match status" value="1"/>
</dbReference>
<name>A0A8S9YJI6_9TREM</name>
<sequence>MLCTYICVSTASSCRVISPHRIFVRIFWNNLGDSPCEKWPVLLNVFRYYSFMDLQSLRYVAWNVHSPEEGVYRFDGERDLEHFLELIHQVGLLAIVRAGPYICAEWSFGGLPPWLLRKNPTMKLRSSSPDYFLKVVDWFDVLLPMLRKYLYTEGGPVIMVQLENEYGSAGICDHDYMSMLYDLARYHLGPDVILFTTDGASEQLLRCGSKDERYLATIDFGPTAFPPNVSFYPVEHFRPNQPLVNSEFYVGWFDHWGDKHTRTSDSEIISTLTKLMAYSSRVNVNMYMFHGGTTFGFWNGITGGEPVTTSYDFDAPISEAGDITEKYKTLRRFIHEVCTLTFSMFMTGTHNINHRYC</sequence>
<organism evidence="5 6">
    <name type="scientific">Paragonimus skrjabini miyazakii</name>
    <dbReference type="NCBI Taxonomy" id="59628"/>
    <lineage>
        <taxon>Eukaryota</taxon>
        <taxon>Metazoa</taxon>
        <taxon>Spiralia</taxon>
        <taxon>Lophotrochozoa</taxon>
        <taxon>Platyhelminthes</taxon>
        <taxon>Trematoda</taxon>
        <taxon>Digenea</taxon>
        <taxon>Plagiorchiida</taxon>
        <taxon>Troglotremata</taxon>
        <taxon>Troglotrematidae</taxon>
        <taxon>Paragonimus</taxon>
    </lineage>
</organism>
<feature type="domain" description="Glycoside hydrolase 35 catalytic" evidence="4">
    <location>
        <begin position="39"/>
        <end position="336"/>
    </location>
</feature>
<dbReference type="EMBL" id="JTDE01021563">
    <property type="protein sequence ID" value="KAF7232764.1"/>
    <property type="molecule type" value="Genomic_DNA"/>
</dbReference>
<evidence type="ECO:0000313" key="6">
    <source>
        <dbReference type="Proteomes" id="UP000822476"/>
    </source>
</evidence>
<comment type="similarity">
    <text evidence="1">Belongs to the glycosyl hydrolase 35 family.</text>
</comment>
<evidence type="ECO:0000256" key="2">
    <source>
        <dbReference type="ARBA" id="ARBA00022801"/>
    </source>
</evidence>
<keyword evidence="2" id="KW-0378">Hydrolase</keyword>
<evidence type="ECO:0000313" key="5">
    <source>
        <dbReference type="EMBL" id="KAF7232764.1"/>
    </source>
</evidence>
<dbReference type="PRINTS" id="PR00742">
    <property type="entry name" value="GLHYDRLASE35"/>
</dbReference>